<dbReference type="PANTHER" id="PTHR13833:SF71">
    <property type="entry name" value="NHL DOMAIN-CONTAINING PROTEIN"/>
    <property type="match status" value="1"/>
</dbReference>
<name>A0A840FW71_9BURK</name>
<comment type="caution">
    <text evidence="2">The sequence shown here is derived from an EMBL/GenBank/DDBJ whole genome shotgun (WGS) entry which is preliminary data.</text>
</comment>
<dbReference type="RefSeq" id="WP_184636854.1">
    <property type="nucleotide sequence ID" value="NZ_JACIFZ010000002.1"/>
</dbReference>
<proteinExistence type="predicted"/>
<dbReference type="SUPFAM" id="SSF63825">
    <property type="entry name" value="YWTD domain"/>
    <property type="match status" value="1"/>
</dbReference>
<dbReference type="Proteomes" id="UP000524450">
    <property type="component" value="Unassembled WGS sequence"/>
</dbReference>
<dbReference type="CDD" id="cd14953">
    <property type="entry name" value="NHL_like_1"/>
    <property type="match status" value="1"/>
</dbReference>
<dbReference type="PANTHER" id="PTHR13833">
    <property type="match status" value="1"/>
</dbReference>
<dbReference type="InterPro" id="IPR001258">
    <property type="entry name" value="NHL_repeat"/>
</dbReference>
<gene>
    <name evidence="2" type="ORF">GGD71_001698</name>
</gene>
<protein>
    <submittedName>
        <fullName evidence="2">Sugar lactone lactonase YvrE</fullName>
    </submittedName>
</protein>
<organism evidence="2 3">
    <name type="scientific">Variovorax guangxiensis</name>
    <dbReference type="NCBI Taxonomy" id="1775474"/>
    <lineage>
        <taxon>Bacteria</taxon>
        <taxon>Pseudomonadati</taxon>
        <taxon>Pseudomonadota</taxon>
        <taxon>Betaproteobacteria</taxon>
        <taxon>Burkholderiales</taxon>
        <taxon>Comamonadaceae</taxon>
        <taxon>Variovorax</taxon>
    </lineage>
</organism>
<evidence type="ECO:0000256" key="1">
    <source>
        <dbReference type="ARBA" id="ARBA00022737"/>
    </source>
</evidence>
<dbReference type="Pfam" id="PF01436">
    <property type="entry name" value="NHL"/>
    <property type="match status" value="1"/>
</dbReference>
<sequence length="454" mass="45162">MAGAIVLLASCGGGGGGGGATGFVPFVPSVPPAQTPEPPVVVKHTVGGTVSGLAGSVVLQNNAGDDLKLTADGKFTFATAIAEGSAYEVSVRTQPLWQFCTVTKGSGKVSADMADVAVACSAAQAQVSVFAGSGAAGSAVGAGPAASFSLPYGIVFDKDRNLFVSDVQTGLLRKITPAGETTTIAGGGSFNGPVDGNGPAAYFDGLGGIALDVDGNIYATELSGNRIRKITPSADVTTFAGDGARRTLDGNGTSASFAGPAGLVRDATGNIYVSEYYSHVIRKITPARDVTTIAGTPNLPGFADGTGAAALFSGLYSMAMDKDGNLYAADSRNNRIRKITPGGVVTTLAGSGTSGSADGPGDTASFNAPGGVALDGDGNVYVADTGNNLLRRITRAGVVSTLAGQAGMTGAQNGIGSAARFKQPYGVVVDADGTLYIADTFNNLIRKVTPVPAS</sequence>
<keyword evidence="1" id="KW-0677">Repeat</keyword>
<dbReference type="InterPro" id="IPR011042">
    <property type="entry name" value="6-blade_b-propeller_TolB-like"/>
</dbReference>
<dbReference type="AlphaFoldDB" id="A0A840FW71"/>
<dbReference type="EMBL" id="JACIFZ010000002">
    <property type="protein sequence ID" value="MBB4220938.1"/>
    <property type="molecule type" value="Genomic_DNA"/>
</dbReference>
<accession>A0A840FW71</accession>
<evidence type="ECO:0000313" key="2">
    <source>
        <dbReference type="EMBL" id="MBB4220938.1"/>
    </source>
</evidence>
<dbReference type="Gene3D" id="2.120.10.30">
    <property type="entry name" value="TolB, C-terminal domain"/>
    <property type="match status" value="3"/>
</dbReference>
<reference evidence="2 3" key="1">
    <citation type="submission" date="2020-08" db="EMBL/GenBank/DDBJ databases">
        <title>Genomic Encyclopedia of Type Strains, Phase IV (KMG-V): Genome sequencing to study the core and pangenomes of soil and plant-associated prokaryotes.</title>
        <authorList>
            <person name="Whitman W."/>
        </authorList>
    </citation>
    <scope>NUCLEOTIDE SEQUENCE [LARGE SCALE GENOMIC DNA]</scope>
    <source>
        <strain evidence="2 3">34/80</strain>
    </source>
</reference>
<evidence type="ECO:0000313" key="3">
    <source>
        <dbReference type="Proteomes" id="UP000524450"/>
    </source>
</evidence>